<dbReference type="InterPro" id="IPR008844">
    <property type="entry name" value="Spore_GerAC-like"/>
</dbReference>
<name>A0A9D2P1V8_9FIRM</name>
<accession>A0A9D2P1V8</accession>
<keyword evidence="6" id="KW-0564">Palmitate</keyword>
<reference evidence="11" key="1">
    <citation type="journal article" date="2021" name="PeerJ">
        <title>Extensive microbial diversity within the chicken gut microbiome revealed by metagenomics and culture.</title>
        <authorList>
            <person name="Gilroy R."/>
            <person name="Ravi A."/>
            <person name="Getino M."/>
            <person name="Pursley I."/>
            <person name="Horton D.L."/>
            <person name="Alikhan N.F."/>
            <person name="Baker D."/>
            <person name="Gharbi K."/>
            <person name="Hall N."/>
            <person name="Watson M."/>
            <person name="Adriaenssens E.M."/>
            <person name="Foster-Nyarko E."/>
            <person name="Jarju S."/>
            <person name="Secka A."/>
            <person name="Antonio M."/>
            <person name="Oren A."/>
            <person name="Chaudhuri R.R."/>
            <person name="La Ragione R."/>
            <person name="Hildebrand F."/>
            <person name="Pallen M.J."/>
        </authorList>
    </citation>
    <scope>NUCLEOTIDE SEQUENCE</scope>
    <source>
        <strain evidence="11">CHK186-1790</strain>
    </source>
</reference>
<reference evidence="11" key="2">
    <citation type="submission" date="2021-04" db="EMBL/GenBank/DDBJ databases">
        <authorList>
            <person name="Gilroy R."/>
        </authorList>
    </citation>
    <scope>NUCLEOTIDE SEQUENCE</scope>
    <source>
        <strain evidence="11">CHK186-1790</strain>
    </source>
</reference>
<evidence type="ECO:0000259" key="9">
    <source>
        <dbReference type="Pfam" id="PF05504"/>
    </source>
</evidence>
<evidence type="ECO:0000313" key="11">
    <source>
        <dbReference type="EMBL" id="HJC41756.1"/>
    </source>
</evidence>
<evidence type="ECO:0000256" key="8">
    <source>
        <dbReference type="SAM" id="SignalP"/>
    </source>
</evidence>
<dbReference type="PROSITE" id="PS51257">
    <property type="entry name" value="PROKAR_LIPOPROTEIN"/>
    <property type="match status" value="1"/>
</dbReference>
<dbReference type="Gene3D" id="3.30.300.210">
    <property type="entry name" value="Nutrient germinant receptor protein C, domain 3"/>
    <property type="match status" value="1"/>
</dbReference>
<evidence type="ECO:0000256" key="3">
    <source>
        <dbReference type="ARBA" id="ARBA00022544"/>
    </source>
</evidence>
<evidence type="ECO:0000256" key="7">
    <source>
        <dbReference type="ARBA" id="ARBA00023288"/>
    </source>
</evidence>
<dbReference type="PANTHER" id="PTHR35789:SF1">
    <property type="entry name" value="SPORE GERMINATION PROTEIN B3"/>
    <property type="match status" value="1"/>
</dbReference>
<evidence type="ECO:0000259" key="10">
    <source>
        <dbReference type="Pfam" id="PF25198"/>
    </source>
</evidence>
<dbReference type="GO" id="GO:0016020">
    <property type="term" value="C:membrane"/>
    <property type="evidence" value="ECO:0007669"/>
    <property type="project" value="UniProtKB-SubCell"/>
</dbReference>
<dbReference type="InterPro" id="IPR038501">
    <property type="entry name" value="Spore_GerAC_C_sf"/>
</dbReference>
<evidence type="ECO:0000256" key="6">
    <source>
        <dbReference type="ARBA" id="ARBA00023139"/>
    </source>
</evidence>
<feature type="domain" description="Spore germination protein N-terminal" evidence="10">
    <location>
        <begin position="25"/>
        <end position="191"/>
    </location>
</feature>
<dbReference type="InterPro" id="IPR057336">
    <property type="entry name" value="GerAC_N"/>
</dbReference>
<proteinExistence type="inferred from homology"/>
<keyword evidence="5" id="KW-0472">Membrane</keyword>
<keyword evidence="4 8" id="KW-0732">Signal</keyword>
<keyword evidence="3" id="KW-0309">Germination</keyword>
<evidence type="ECO:0000256" key="2">
    <source>
        <dbReference type="ARBA" id="ARBA00007886"/>
    </source>
</evidence>
<dbReference type="AlphaFoldDB" id="A0A9D2P1V8"/>
<evidence type="ECO:0000256" key="1">
    <source>
        <dbReference type="ARBA" id="ARBA00004635"/>
    </source>
</evidence>
<dbReference type="Pfam" id="PF05504">
    <property type="entry name" value="Spore_GerAC"/>
    <property type="match status" value="1"/>
</dbReference>
<feature type="chain" id="PRO_5038615429" evidence="8">
    <location>
        <begin position="25"/>
        <end position="373"/>
    </location>
</feature>
<feature type="domain" description="Spore germination GerAC-like C-terminal" evidence="9">
    <location>
        <begin position="211"/>
        <end position="371"/>
    </location>
</feature>
<evidence type="ECO:0000256" key="5">
    <source>
        <dbReference type="ARBA" id="ARBA00023136"/>
    </source>
</evidence>
<comment type="caution">
    <text evidence="11">The sequence shown here is derived from an EMBL/GenBank/DDBJ whole genome shotgun (WGS) entry which is preliminary data.</text>
</comment>
<protein>
    <submittedName>
        <fullName evidence="11">Ger(X)C family spore germination C-terminal domain-containing protein</fullName>
    </submittedName>
</protein>
<dbReference type="GO" id="GO:0009847">
    <property type="term" value="P:spore germination"/>
    <property type="evidence" value="ECO:0007669"/>
    <property type="project" value="InterPro"/>
</dbReference>
<feature type="signal peptide" evidence="8">
    <location>
        <begin position="1"/>
        <end position="24"/>
    </location>
</feature>
<organism evidence="11 12">
    <name type="scientific">Candidatus Intestinimonas pullistercoris</name>
    <dbReference type="NCBI Taxonomy" id="2838623"/>
    <lineage>
        <taxon>Bacteria</taxon>
        <taxon>Bacillati</taxon>
        <taxon>Bacillota</taxon>
        <taxon>Clostridia</taxon>
        <taxon>Eubacteriales</taxon>
        <taxon>Intestinimonas</taxon>
    </lineage>
</organism>
<dbReference type="EMBL" id="DWWJ01000173">
    <property type="protein sequence ID" value="HJC41756.1"/>
    <property type="molecule type" value="Genomic_DNA"/>
</dbReference>
<evidence type="ECO:0000313" key="12">
    <source>
        <dbReference type="Proteomes" id="UP000823882"/>
    </source>
</evidence>
<keyword evidence="7" id="KW-0449">Lipoprotein</keyword>
<comment type="subcellular location">
    <subcellularLocation>
        <location evidence="1">Membrane</location>
        <topology evidence="1">Lipid-anchor</topology>
    </subcellularLocation>
</comment>
<dbReference type="InterPro" id="IPR046953">
    <property type="entry name" value="Spore_GerAC-like_C"/>
</dbReference>
<evidence type="ECO:0000256" key="4">
    <source>
        <dbReference type="ARBA" id="ARBA00022729"/>
    </source>
</evidence>
<sequence length="373" mass="39388">MKKRALLSLTLVLALTGCSALPYAHEIDQTVLMGVLGVDAAPGGGLALTAASAGRSGAGESPGQDPVVLSAQAETLSAARSQMQTYGEQYVFYGDIEQVLVGEGAARQGLEDLLGQMVRDPELRLESNLWVIQGGSAADSLFDAAQEGGAPGRLTALEQDAELLGAPLAKTAREALAELLDNGCTLLPALERREAEEGQGAQGDYVLAAAGYALFREGALLDFTRGEETLGTSLLLGRGHGRLLAFSDPDGGSVTLRLTGVKTDLEPRFDRGALEGLTITCRLETQVAEFQGWSGHLPEEERAALEETLARRGQRALRAALDLFQDLEADCVRLGGRAALAAPWHKEELEAQWAAAFPTLDISLEVEGRVARG</sequence>
<dbReference type="Proteomes" id="UP000823882">
    <property type="component" value="Unassembled WGS sequence"/>
</dbReference>
<gene>
    <name evidence="11" type="ORF">H9701_09440</name>
</gene>
<dbReference type="PANTHER" id="PTHR35789">
    <property type="entry name" value="SPORE GERMINATION PROTEIN B3"/>
    <property type="match status" value="1"/>
</dbReference>
<dbReference type="Pfam" id="PF25198">
    <property type="entry name" value="Spore_GerAC_N"/>
    <property type="match status" value="1"/>
</dbReference>
<comment type="similarity">
    <text evidence="2">Belongs to the GerABKC lipoprotein family.</text>
</comment>